<evidence type="ECO:0000313" key="1">
    <source>
        <dbReference type="EMBL" id="QJI02747.1"/>
    </source>
</evidence>
<name>A0A6M3XXW9_9ZZZZ</name>
<sequence>MNKKFRKGFVFGLALVFVAAVVMAAIPTHYITSLFVKNIKRLSENDTLTIGEVRYSTVHVGGQTLSGATPTNTHWGTALLSGTTGDISWSAEATSGASGWHLTTANLMAYNTFLVQAQFPGGDVSSATPYSGGGVAPSGTDNTGLPGLAGTGNTIYLTDCLTADVHNMEWTFMHVLSNGTTAFYLYDSNGRFNGGSGTTEGAAVATAGAGAPDTVGDFVKVKAVFFPSEVSGWYVQNIVAKQ</sequence>
<dbReference type="AlphaFoldDB" id="A0A6M3XXW9"/>
<accession>A0A6M3XXW9</accession>
<proteinExistence type="predicted"/>
<dbReference type="EMBL" id="MT145027">
    <property type="protein sequence ID" value="QJI02747.1"/>
    <property type="molecule type" value="Genomic_DNA"/>
</dbReference>
<organism evidence="1">
    <name type="scientific">viral metagenome</name>
    <dbReference type="NCBI Taxonomy" id="1070528"/>
    <lineage>
        <taxon>unclassified sequences</taxon>
        <taxon>metagenomes</taxon>
        <taxon>organismal metagenomes</taxon>
    </lineage>
</organism>
<protein>
    <submittedName>
        <fullName evidence="1">Uncharacterized protein</fullName>
    </submittedName>
</protein>
<gene>
    <name evidence="1" type="ORF">TM448B03579_0004</name>
</gene>
<reference evidence="1" key="1">
    <citation type="submission" date="2020-03" db="EMBL/GenBank/DDBJ databases">
        <title>The deep terrestrial virosphere.</title>
        <authorList>
            <person name="Holmfeldt K."/>
            <person name="Nilsson E."/>
            <person name="Simone D."/>
            <person name="Lopez-Fernandez M."/>
            <person name="Wu X."/>
            <person name="de Brujin I."/>
            <person name="Lundin D."/>
            <person name="Andersson A."/>
            <person name="Bertilsson S."/>
            <person name="Dopson M."/>
        </authorList>
    </citation>
    <scope>NUCLEOTIDE SEQUENCE</scope>
    <source>
        <strain evidence="1">TM448B03579</strain>
    </source>
</reference>